<accession>A0A317E8K8</accession>
<evidence type="ECO:0000256" key="7">
    <source>
        <dbReference type="SAM" id="Phobius"/>
    </source>
</evidence>
<dbReference type="InterPro" id="IPR051125">
    <property type="entry name" value="ABC-4/HrtB_transporter"/>
</dbReference>
<protein>
    <submittedName>
        <fullName evidence="10">Multidrug ABC transporter substrate-binding protein</fullName>
    </submittedName>
</protein>
<evidence type="ECO:0000256" key="2">
    <source>
        <dbReference type="ARBA" id="ARBA00022448"/>
    </source>
</evidence>
<evidence type="ECO:0000313" key="11">
    <source>
        <dbReference type="Proteomes" id="UP000246077"/>
    </source>
</evidence>
<keyword evidence="5 7" id="KW-1133">Transmembrane helix</keyword>
<dbReference type="Proteomes" id="UP000246077">
    <property type="component" value="Unassembled WGS sequence"/>
</dbReference>
<keyword evidence="4 7" id="KW-0812">Transmembrane</keyword>
<feature type="transmembrane region" description="Helical" evidence="7">
    <location>
        <begin position="267"/>
        <end position="298"/>
    </location>
</feature>
<dbReference type="PANTHER" id="PTHR43738">
    <property type="entry name" value="ABC TRANSPORTER, MEMBRANE PROTEIN"/>
    <property type="match status" value="1"/>
</dbReference>
<keyword evidence="6 7" id="KW-0472">Membrane</keyword>
<dbReference type="PANTHER" id="PTHR43738:SF1">
    <property type="entry name" value="HEMIN TRANSPORT SYSTEM PERMEASE PROTEIN HRTB-RELATED"/>
    <property type="match status" value="1"/>
</dbReference>
<feature type="transmembrane region" description="Helical" evidence="7">
    <location>
        <begin position="319"/>
        <end position="349"/>
    </location>
</feature>
<dbReference type="EMBL" id="QGLF01000001">
    <property type="protein sequence ID" value="PWR23051.1"/>
    <property type="molecule type" value="Genomic_DNA"/>
</dbReference>
<evidence type="ECO:0000259" key="9">
    <source>
        <dbReference type="Pfam" id="PF12704"/>
    </source>
</evidence>
<organism evidence="10 11">
    <name type="scientific">Zavarzinia compransoris</name>
    <dbReference type="NCBI Taxonomy" id="1264899"/>
    <lineage>
        <taxon>Bacteria</taxon>
        <taxon>Pseudomonadati</taxon>
        <taxon>Pseudomonadota</taxon>
        <taxon>Alphaproteobacteria</taxon>
        <taxon>Rhodospirillales</taxon>
        <taxon>Zavarziniaceae</taxon>
        <taxon>Zavarzinia</taxon>
    </lineage>
</organism>
<feature type="transmembrane region" description="Helical" evidence="7">
    <location>
        <begin position="361"/>
        <end position="387"/>
    </location>
</feature>
<proteinExistence type="predicted"/>
<dbReference type="InterPro" id="IPR003838">
    <property type="entry name" value="ABC3_permease_C"/>
</dbReference>
<feature type="domain" description="ABC3 transporter permease C-terminal" evidence="8">
    <location>
        <begin position="281"/>
        <end position="391"/>
    </location>
</feature>
<feature type="domain" description="MacB-like periplasmic core" evidence="9">
    <location>
        <begin position="41"/>
        <end position="246"/>
    </location>
</feature>
<sequence length="397" mass="41274">MARRRRSDGGRADVVERAREAAMRLVLACRNLLHDRVNLCLVAAGVAIAITLVHVQLGLFLGFRQMTSAMIDHAGAALWVVPKGTSNFDDPAGTLGIDPTAAAAVPGVSRASPLVVGFARWQAARGDATSVILIGTTAGADRHLPWSSEVDAGTALRQPDAVVVDRTYAGDLGIARSGELVQIEESRARIAGFTHGIRSFTTSPYVFTRIDRARNALGLETGAATYLTIELEEGAAPAGVQAELARRLPSAEVLTTAEFRALNADHWLFSTGAGAALLSGAILGLAVGIAIVAQTLYGSAKDHLPQFATLRALGARSRYLVDVVLWQACASGVLGYSVALAAGAGIAAATAGTAMPVVLSWPLAGLLLALTLMICAGSSMAAVIRVLRVDPMLVLAR</sequence>
<comment type="caution">
    <text evidence="10">The sequence shown here is derived from an EMBL/GenBank/DDBJ whole genome shotgun (WGS) entry which is preliminary data.</text>
</comment>
<name>A0A317E8K8_9PROT</name>
<gene>
    <name evidence="10" type="ORF">DKG75_00285</name>
</gene>
<reference evidence="11" key="1">
    <citation type="submission" date="2018-05" db="EMBL/GenBank/DDBJ databases">
        <title>Zavarzinia sp. HR-AS.</title>
        <authorList>
            <person name="Lee Y."/>
            <person name="Jeon C.O."/>
        </authorList>
    </citation>
    <scope>NUCLEOTIDE SEQUENCE [LARGE SCALE GENOMIC DNA]</scope>
    <source>
        <strain evidence="11">DSM 1231</strain>
    </source>
</reference>
<dbReference type="GO" id="GO:0005886">
    <property type="term" value="C:plasma membrane"/>
    <property type="evidence" value="ECO:0007669"/>
    <property type="project" value="UniProtKB-SubCell"/>
</dbReference>
<evidence type="ECO:0000313" key="10">
    <source>
        <dbReference type="EMBL" id="PWR23051.1"/>
    </source>
</evidence>
<comment type="subcellular location">
    <subcellularLocation>
        <location evidence="1">Cell membrane</location>
        <topology evidence="1">Multi-pass membrane protein</topology>
    </subcellularLocation>
</comment>
<dbReference type="Pfam" id="PF02687">
    <property type="entry name" value="FtsX"/>
    <property type="match status" value="1"/>
</dbReference>
<evidence type="ECO:0000256" key="3">
    <source>
        <dbReference type="ARBA" id="ARBA00022475"/>
    </source>
</evidence>
<evidence type="ECO:0000259" key="8">
    <source>
        <dbReference type="Pfam" id="PF02687"/>
    </source>
</evidence>
<keyword evidence="11" id="KW-1185">Reference proteome</keyword>
<keyword evidence="3" id="KW-1003">Cell membrane</keyword>
<dbReference type="InterPro" id="IPR025857">
    <property type="entry name" value="MacB_PCD"/>
</dbReference>
<dbReference type="Pfam" id="PF12704">
    <property type="entry name" value="MacB_PCD"/>
    <property type="match status" value="1"/>
</dbReference>
<evidence type="ECO:0000256" key="1">
    <source>
        <dbReference type="ARBA" id="ARBA00004651"/>
    </source>
</evidence>
<keyword evidence="2" id="KW-0813">Transport</keyword>
<dbReference type="OrthoDB" id="180999at2"/>
<dbReference type="AlphaFoldDB" id="A0A317E8K8"/>
<evidence type="ECO:0000256" key="6">
    <source>
        <dbReference type="ARBA" id="ARBA00023136"/>
    </source>
</evidence>
<feature type="transmembrane region" description="Helical" evidence="7">
    <location>
        <begin position="39"/>
        <end position="63"/>
    </location>
</feature>
<evidence type="ECO:0000256" key="5">
    <source>
        <dbReference type="ARBA" id="ARBA00022989"/>
    </source>
</evidence>
<evidence type="ECO:0000256" key="4">
    <source>
        <dbReference type="ARBA" id="ARBA00022692"/>
    </source>
</evidence>